<comment type="similarity">
    <text evidence="5">Belongs to the glutamate--cysteine ligase type 2 family. EgtA subfamily.</text>
</comment>
<dbReference type="NCBIfam" id="TIGR03444">
    <property type="entry name" value="EgtA_Cys_ligase"/>
    <property type="match status" value="1"/>
</dbReference>
<dbReference type="SUPFAM" id="SSF55931">
    <property type="entry name" value="Glutamine synthetase/guanido kinase"/>
    <property type="match status" value="1"/>
</dbReference>
<evidence type="ECO:0000256" key="3">
    <source>
        <dbReference type="ARBA" id="ARBA00022840"/>
    </source>
</evidence>
<organism evidence="6 7">
    <name type="scientific">Actinocorallia libanotica</name>
    <dbReference type="NCBI Taxonomy" id="46162"/>
    <lineage>
        <taxon>Bacteria</taxon>
        <taxon>Bacillati</taxon>
        <taxon>Actinomycetota</taxon>
        <taxon>Actinomycetes</taxon>
        <taxon>Streptosporangiales</taxon>
        <taxon>Thermomonosporaceae</taxon>
        <taxon>Actinocorallia</taxon>
    </lineage>
</organism>
<dbReference type="InterPro" id="IPR035434">
    <property type="entry name" value="GCL_bact_plant"/>
</dbReference>
<reference evidence="6 7" key="1">
    <citation type="journal article" date="2019" name="Int. J. Syst. Evol. Microbiol.">
        <title>The Global Catalogue of Microorganisms (GCM) 10K type strain sequencing project: providing services to taxonomists for standard genome sequencing and annotation.</title>
        <authorList>
            <consortium name="The Broad Institute Genomics Platform"/>
            <consortium name="The Broad Institute Genome Sequencing Center for Infectious Disease"/>
            <person name="Wu L."/>
            <person name="Ma J."/>
        </authorList>
    </citation>
    <scope>NUCLEOTIDE SEQUENCE [LARGE SCALE GENOMIC DNA]</scope>
    <source>
        <strain evidence="6 7">JCM 10696</strain>
    </source>
</reference>
<keyword evidence="7" id="KW-1185">Reference proteome</keyword>
<comment type="function">
    <text evidence="5">Catalyzes the synthesis of gamma-glutamylcysteine (gamma-GC). This compound is used as substrate for the biosynthesis of the low-molecular thiol compound ergothioneine.</text>
</comment>
<dbReference type="GO" id="GO:0016874">
    <property type="term" value="F:ligase activity"/>
    <property type="evidence" value="ECO:0007669"/>
    <property type="project" value="UniProtKB-KW"/>
</dbReference>
<dbReference type="InterPro" id="IPR006336">
    <property type="entry name" value="GCS2"/>
</dbReference>
<evidence type="ECO:0000256" key="2">
    <source>
        <dbReference type="ARBA" id="ARBA00022741"/>
    </source>
</evidence>
<dbReference type="EC" id="6.3.2.2" evidence="5"/>
<dbReference type="PANTHER" id="PTHR34378">
    <property type="entry name" value="GLUTAMATE--CYSTEINE LIGASE, CHLOROPLASTIC"/>
    <property type="match status" value="1"/>
</dbReference>
<keyword evidence="2 5" id="KW-0547">Nucleotide-binding</keyword>
<keyword evidence="3 5" id="KW-0067">ATP-binding</keyword>
<evidence type="ECO:0000256" key="1">
    <source>
        <dbReference type="ARBA" id="ARBA00022598"/>
    </source>
</evidence>
<dbReference type="RefSeq" id="WP_344239720.1">
    <property type="nucleotide sequence ID" value="NZ_BAAAHH010000007.1"/>
</dbReference>
<dbReference type="Gene3D" id="3.30.590.20">
    <property type="match status" value="1"/>
</dbReference>
<dbReference type="InterPro" id="IPR017809">
    <property type="entry name" value="EgtA_Actinobacteria"/>
</dbReference>
<dbReference type="Pfam" id="PF04107">
    <property type="entry name" value="GCS2"/>
    <property type="match status" value="1"/>
</dbReference>
<keyword evidence="1 5" id="KW-0436">Ligase</keyword>
<proteinExistence type="inferred from homology"/>
<comment type="pathway">
    <text evidence="5">Amino-acid biosynthesis; ergothioneine biosynthesis.</text>
</comment>
<dbReference type="HAMAP" id="MF_02034">
    <property type="entry name" value="EgtA"/>
    <property type="match status" value="1"/>
</dbReference>
<evidence type="ECO:0000256" key="5">
    <source>
        <dbReference type="HAMAP-Rule" id="MF_02034"/>
    </source>
</evidence>
<evidence type="ECO:0000313" key="7">
    <source>
        <dbReference type="Proteomes" id="UP001500665"/>
    </source>
</evidence>
<evidence type="ECO:0000256" key="4">
    <source>
        <dbReference type="ARBA" id="ARBA00048819"/>
    </source>
</evidence>
<evidence type="ECO:0000313" key="6">
    <source>
        <dbReference type="EMBL" id="GAA0947521.1"/>
    </source>
</evidence>
<accession>A0ABN1QU47</accession>
<dbReference type="EMBL" id="BAAAHH010000007">
    <property type="protein sequence ID" value="GAA0947521.1"/>
    <property type="molecule type" value="Genomic_DNA"/>
</dbReference>
<sequence length="373" mass="40922">MSLNEDDVREHVRGVCFKKGPPGLVGAETEWLVVDRGRPEEQVPLGRLRGPLTRRPLPGGSKVTFEPGGQLELSSRALPGAEAVCAALTADLAEVHRRVPGIELLGSGVDPVRPARMQLDELRYRCMSGYFGDLTMMCSTASVQVCLDIGTADQAARRWRLAHWLGPVLIAAFANSPVWCGRRTGWRSTRQAVWARLDPTRTGAPDGDDAEEAWTRYALDAQVMLIRGESWIIGPGLTFGEWMRTGEPTLDDFAYHLTTLFPPVRPQGWLELRMIDALPEPYWRVPVAVAAALLDLVPDAAETAAEPVAGRWVRAARDGLRDPALAKAALACFEAACAVLTGPLKDLAEQYAERYVARGLCPADDIEEYAWTR</sequence>
<name>A0ABN1QU47_9ACTN</name>
<dbReference type="InterPro" id="IPR014746">
    <property type="entry name" value="Gln_synth/guanido_kin_cat_dom"/>
</dbReference>
<protein>
    <recommendedName>
        <fullName evidence="5">Glutamate--cysteine ligase EgtA</fullName>
        <ecNumber evidence="5">6.3.2.2</ecNumber>
    </recommendedName>
    <alternativeName>
        <fullName evidence="5">Gamma-glutamylcysteine synthase</fullName>
        <shortName evidence="5">GCS</shortName>
        <shortName evidence="5">Gamma-ECS</shortName>
    </alternativeName>
</protein>
<comment type="caution">
    <text evidence="6">The sequence shown here is derived from an EMBL/GenBank/DDBJ whole genome shotgun (WGS) entry which is preliminary data.</text>
</comment>
<comment type="catalytic activity">
    <reaction evidence="4 5">
        <text>L-cysteine + L-glutamate + ATP = gamma-L-glutamyl-L-cysteine + ADP + phosphate + H(+)</text>
        <dbReference type="Rhea" id="RHEA:13285"/>
        <dbReference type="ChEBI" id="CHEBI:15378"/>
        <dbReference type="ChEBI" id="CHEBI:29985"/>
        <dbReference type="ChEBI" id="CHEBI:30616"/>
        <dbReference type="ChEBI" id="CHEBI:35235"/>
        <dbReference type="ChEBI" id="CHEBI:43474"/>
        <dbReference type="ChEBI" id="CHEBI:58173"/>
        <dbReference type="ChEBI" id="CHEBI:456216"/>
        <dbReference type="EC" id="6.3.2.2"/>
    </reaction>
</comment>
<dbReference type="Proteomes" id="UP001500665">
    <property type="component" value="Unassembled WGS sequence"/>
</dbReference>
<dbReference type="PANTHER" id="PTHR34378:SF1">
    <property type="entry name" value="GLUTAMATE--CYSTEINE LIGASE, CHLOROPLASTIC"/>
    <property type="match status" value="1"/>
</dbReference>
<gene>
    <name evidence="5 6" type="primary">egtA</name>
    <name evidence="6" type="ORF">GCM10009550_23050</name>
</gene>